<dbReference type="InterPro" id="IPR038301">
    <property type="entry name" value="AraC-like_sf"/>
</dbReference>
<dbReference type="Gene3D" id="1.10.8.930">
    <property type="entry name" value="Protein of unknown function DUF1465"/>
    <property type="match status" value="1"/>
</dbReference>
<accession>A0A3B0QY77</accession>
<dbReference type="AlphaFoldDB" id="A0A3B0QY77"/>
<dbReference type="EMBL" id="UOED01000003">
    <property type="protein sequence ID" value="VAV86384.1"/>
    <property type="molecule type" value="Genomic_DNA"/>
</dbReference>
<evidence type="ECO:0008006" key="2">
    <source>
        <dbReference type="Google" id="ProtNLM"/>
    </source>
</evidence>
<proteinExistence type="predicted"/>
<name>A0A3B0QY77_9ZZZZ</name>
<dbReference type="Pfam" id="PF07323">
    <property type="entry name" value="DUF1465"/>
    <property type="match status" value="1"/>
</dbReference>
<dbReference type="InterPro" id="IPR010848">
    <property type="entry name" value="DUF1465"/>
</dbReference>
<reference evidence="1" key="1">
    <citation type="submission" date="2018-06" db="EMBL/GenBank/DDBJ databases">
        <authorList>
            <person name="Zhirakovskaya E."/>
        </authorList>
    </citation>
    <scope>NUCLEOTIDE SEQUENCE</scope>
</reference>
<evidence type="ECO:0000313" key="1">
    <source>
        <dbReference type="EMBL" id="VAV86384.1"/>
    </source>
</evidence>
<protein>
    <recommendedName>
        <fullName evidence="2">DUF1465 family protein</fullName>
    </recommendedName>
</protein>
<sequence length="155" mass="17550">MSEDDLLNSRFLEKSYQEAMALTQTVASYLEADNDRISDFDLSVKSDVYYASESMRVSTCLMQVMAWFLVQKGVASGEITKEEAGSMKYRLGAGDICLAEVDTSQGSLPAEFVVLLEKAQNIYRQVARMDKMVYGDRKIVNPVHQLFHRLNREDS</sequence>
<gene>
    <name evidence="1" type="ORF">MNBD_ALPHA02-1595</name>
</gene>
<organism evidence="1">
    <name type="scientific">hydrothermal vent metagenome</name>
    <dbReference type="NCBI Taxonomy" id="652676"/>
    <lineage>
        <taxon>unclassified sequences</taxon>
        <taxon>metagenomes</taxon>
        <taxon>ecological metagenomes</taxon>
    </lineage>
</organism>